<protein>
    <submittedName>
        <fullName evidence="1">Uncharacterized protein</fullName>
    </submittedName>
</protein>
<organism evidence="1 2">
    <name type="scientific">Oxynema aestuarii AP17</name>
    <dbReference type="NCBI Taxonomy" id="2064643"/>
    <lineage>
        <taxon>Bacteria</taxon>
        <taxon>Bacillati</taxon>
        <taxon>Cyanobacteriota</taxon>
        <taxon>Cyanophyceae</taxon>
        <taxon>Oscillatoriophycideae</taxon>
        <taxon>Oscillatoriales</taxon>
        <taxon>Oscillatoriaceae</taxon>
        <taxon>Oxynema</taxon>
        <taxon>Oxynema aestuarii</taxon>
    </lineage>
</organism>
<keyword evidence="2" id="KW-1185">Reference proteome</keyword>
<proteinExistence type="predicted"/>
<accession>A0A6H1TU85</accession>
<sequence length="66" mass="7370">MPDRKLDRLWGLGARSPVTVNMQSNRSDRGGIGDRLDAVLCQRLPRYLTPALRHPSGTLELVENSL</sequence>
<dbReference type="KEGG" id="oxy:HCG48_04835"/>
<reference evidence="1 2" key="1">
    <citation type="submission" date="2020-04" db="EMBL/GenBank/DDBJ databases">
        <authorList>
            <person name="Basu S."/>
            <person name="Maruthanayagam V."/>
            <person name="Chakraborty S."/>
            <person name="Pramanik A."/>
            <person name="Mukherjee J."/>
            <person name="Brink B."/>
        </authorList>
    </citation>
    <scope>NUCLEOTIDE SEQUENCE [LARGE SCALE GENOMIC DNA]</scope>
    <source>
        <strain evidence="1 2">AP17</strain>
    </source>
</reference>
<dbReference type="Proteomes" id="UP000500857">
    <property type="component" value="Chromosome"/>
</dbReference>
<dbReference type="RefSeq" id="WP_168568142.1">
    <property type="nucleotide sequence ID" value="NZ_CP051167.1"/>
</dbReference>
<evidence type="ECO:0000313" key="1">
    <source>
        <dbReference type="EMBL" id="QIZ69985.1"/>
    </source>
</evidence>
<name>A0A6H1TU85_9CYAN</name>
<dbReference type="EMBL" id="CP051167">
    <property type="protein sequence ID" value="QIZ69985.1"/>
    <property type="molecule type" value="Genomic_DNA"/>
</dbReference>
<gene>
    <name evidence="1" type="ORF">HCG48_04835</name>
</gene>
<dbReference type="AlphaFoldDB" id="A0A6H1TU85"/>
<evidence type="ECO:0000313" key="2">
    <source>
        <dbReference type="Proteomes" id="UP000500857"/>
    </source>
</evidence>